<evidence type="ECO:0000313" key="4">
    <source>
        <dbReference type="Proteomes" id="UP000199643"/>
    </source>
</evidence>
<keyword evidence="1" id="KW-0472">Membrane</keyword>
<protein>
    <recommendedName>
        <fullName evidence="2">DUF4350 domain-containing protein</fullName>
    </recommendedName>
</protein>
<gene>
    <name evidence="3" type="ORF">SAMN05421827_1217</name>
</gene>
<dbReference type="RefSeq" id="WP_090503240.1">
    <property type="nucleotide sequence ID" value="NZ_FNCH01000021.1"/>
</dbReference>
<dbReference type="STRING" id="405671.SAMN05421827_1217"/>
<feature type="transmembrane region" description="Helical" evidence="1">
    <location>
        <begin position="257"/>
        <end position="274"/>
    </location>
</feature>
<name>A0A1G8BD94_9SPHI</name>
<dbReference type="AlphaFoldDB" id="A0A1G8BD94"/>
<dbReference type="InterPro" id="IPR025646">
    <property type="entry name" value="DUF4350"/>
</dbReference>
<dbReference type="OrthoDB" id="1111222at2"/>
<feature type="domain" description="DUF4350" evidence="2">
    <location>
        <begin position="39"/>
        <end position="219"/>
    </location>
</feature>
<accession>A0A1G8BD94</accession>
<dbReference type="Pfam" id="PF14258">
    <property type="entry name" value="DUF4350"/>
    <property type="match status" value="1"/>
</dbReference>
<keyword evidence="1" id="KW-0812">Transmembrane</keyword>
<organism evidence="3 4">
    <name type="scientific">Pedobacter terrae</name>
    <dbReference type="NCBI Taxonomy" id="405671"/>
    <lineage>
        <taxon>Bacteria</taxon>
        <taxon>Pseudomonadati</taxon>
        <taxon>Bacteroidota</taxon>
        <taxon>Sphingobacteriia</taxon>
        <taxon>Sphingobacteriales</taxon>
        <taxon>Sphingobacteriaceae</taxon>
        <taxon>Pedobacter</taxon>
    </lineage>
</organism>
<dbReference type="EMBL" id="FNCH01000021">
    <property type="protein sequence ID" value="SDH31034.1"/>
    <property type="molecule type" value="Genomic_DNA"/>
</dbReference>
<proteinExistence type="predicted"/>
<sequence>MKGYKIYLIIGAILILLYLVAQYNKPTPTNWAPTYAVKDKIPYGTYILYHRIKDILPGAKIRQSKTAIYNTLKDKKFNKAAYLIVAQQAEISKTDFDELVKFMQTGNDVFIASYDLGKIEKSLKLQALSSMSAEGRTLNFTNPNLKTDANYGFERGIGSQYYNKLDTSKATVLGVNGDGKPNFVRYSYGKGNLYLIAEPGFYTNFNLLDKYGAEYAAKTLSYLHGTQQVIFDEYFSAQKTTTTDMLRVFFKHPELKYAYYLAIFSLIIFVLYDMKRRQRIIPIADPFTNSSLAFVHVVGSVYYHERNNLDIALKKINYFLEYLRTRYYLKTHDIDGNFAQLLMEKTGINEALAKTLTNHFMQTPIMNTLSDTQLIYLNASIEQFYKNTQSNGTRTV</sequence>
<keyword evidence="1" id="KW-1133">Transmembrane helix</keyword>
<dbReference type="Proteomes" id="UP000199643">
    <property type="component" value="Unassembled WGS sequence"/>
</dbReference>
<evidence type="ECO:0000259" key="2">
    <source>
        <dbReference type="Pfam" id="PF14258"/>
    </source>
</evidence>
<reference evidence="4" key="1">
    <citation type="submission" date="2016-10" db="EMBL/GenBank/DDBJ databases">
        <authorList>
            <person name="Varghese N."/>
            <person name="Submissions S."/>
        </authorList>
    </citation>
    <scope>NUCLEOTIDE SEQUENCE [LARGE SCALE GENOMIC DNA]</scope>
    <source>
        <strain evidence="4">DSM 17933</strain>
    </source>
</reference>
<evidence type="ECO:0000256" key="1">
    <source>
        <dbReference type="SAM" id="Phobius"/>
    </source>
</evidence>
<keyword evidence="4" id="KW-1185">Reference proteome</keyword>
<evidence type="ECO:0000313" key="3">
    <source>
        <dbReference type="EMBL" id="SDH31034.1"/>
    </source>
</evidence>